<protein>
    <submittedName>
        <fullName evidence="4">ParB/RepB/Spo0J family partition protein</fullName>
    </submittedName>
</protein>
<comment type="caution">
    <text evidence="4">The sequence shown here is derived from an EMBL/GenBank/DDBJ whole genome shotgun (WGS) entry which is preliminary data.</text>
</comment>
<evidence type="ECO:0000259" key="3">
    <source>
        <dbReference type="SMART" id="SM00470"/>
    </source>
</evidence>
<feature type="region of interest" description="Disordered" evidence="2">
    <location>
        <begin position="317"/>
        <end position="337"/>
    </location>
</feature>
<dbReference type="SUPFAM" id="SSF110849">
    <property type="entry name" value="ParB/Sulfiredoxin"/>
    <property type="match status" value="1"/>
</dbReference>
<accession>A0ABX1TNR5</accession>
<dbReference type="Gene3D" id="3.90.1530.30">
    <property type="match status" value="1"/>
</dbReference>
<dbReference type="InterPro" id="IPR003115">
    <property type="entry name" value="ParB_N"/>
</dbReference>
<keyword evidence="5" id="KW-1185">Reference proteome</keyword>
<gene>
    <name evidence="4" type="ORF">E4P82_18760</name>
</gene>
<dbReference type="CDD" id="cd16406">
    <property type="entry name" value="ParB_N_like"/>
    <property type="match status" value="1"/>
</dbReference>
<dbReference type="SUPFAM" id="SSF109709">
    <property type="entry name" value="KorB DNA-binding domain-like"/>
    <property type="match status" value="1"/>
</dbReference>
<dbReference type="Gene3D" id="1.10.10.2830">
    <property type="match status" value="1"/>
</dbReference>
<evidence type="ECO:0000313" key="5">
    <source>
        <dbReference type="Proteomes" id="UP000760480"/>
    </source>
</evidence>
<feature type="region of interest" description="Disordered" evidence="2">
    <location>
        <begin position="581"/>
        <end position="600"/>
    </location>
</feature>
<feature type="domain" description="ParB-like N-terminal" evidence="3">
    <location>
        <begin position="4"/>
        <end position="102"/>
    </location>
</feature>
<dbReference type="InterPro" id="IPR004437">
    <property type="entry name" value="ParB/RepB/Spo0J"/>
</dbReference>
<evidence type="ECO:0000256" key="2">
    <source>
        <dbReference type="SAM" id="MobiDB-lite"/>
    </source>
</evidence>
<name>A0ABX1TNR5_9GAMM</name>
<dbReference type="NCBIfam" id="TIGR00180">
    <property type="entry name" value="parB_part"/>
    <property type="match status" value="1"/>
</dbReference>
<sequence length="600" mass="64876">MEFQSIPLENLTIAKINARTHGANEGLDSLAASIRAQGVLQPLLVRPLDEAEGAGFEIVAGQRRFLACQRLAQDAPVEPLPCLVLAATDDAAALEISLAENIERLPMEPLDQHEAFAKLVKLGQGVAEIAARFGVTERLVKQRLALAGLIDGIKGEVRKGMVGSADTQLLALATPKQQREWMKLYRDKSRYAPQGDQLKAWLLGGAAISTEVALFPLADYTGRIVADLFGEQSYFDDAAQFWTLQNQAIAELRESLLAKGWAKVEVLETGHYFRGWEYQRTTKKDGGWVLLLPQRNGEVLVHEGYLPLKEVQRQARRAAGIEGGAASDEDAPKPTRSEATHALQNYVAMHKAAAVRIALVQNPTVALRLAVASLIGGADNWSVRADRTHPMNATIEASMATGAAWATFAEQRRTVAGALADGSDPADVALSGRGYGETQTAETFARLLELNDEQVLKVLAVIAAEALVAGGGVAERLGELLQIDMRQCWQPDEVFLELLTDKAALAGIAAEVGAAPSAKATGKELRASIRRRLHGEGCPPVEGWLPRYFEFPTRGYTDDRPVTEARIAYDRLATRWGGVAHGAKDENGFEDADETGALAE</sequence>
<dbReference type="EMBL" id="SPMZ01000075">
    <property type="protein sequence ID" value="NMQ21052.1"/>
    <property type="molecule type" value="Genomic_DNA"/>
</dbReference>
<dbReference type="SMART" id="SM00470">
    <property type="entry name" value="ParB"/>
    <property type="match status" value="1"/>
</dbReference>
<proteinExistence type="inferred from homology"/>
<dbReference type="PANTHER" id="PTHR33375:SF7">
    <property type="entry name" value="CHROMOSOME 2-PARTITIONING PROTEIN PARB-RELATED"/>
    <property type="match status" value="1"/>
</dbReference>
<evidence type="ECO:0000256" key="1">
    <source>
        <dbReference type="ARBA" id="ARBA00006295"/>
    </source>
</evidence>
<dbReference type="InterPro" id="IPR036086">
    <property type="entry name" value="ParB/Sulfiredoxin_sf"/>
</dbReference>
<evidence type="ECO:0000313" key="4">
    <source>
        <dbReference type="EMBL" id="NMQ21052.1"/>
    </source>
</evidence>
<comment type="similarity">
    <text evidence="1">Belongs to the ParB family.</text>
</comment>
<dbReference type="InterPro" id="IPR050336">
    <property type="entry name" value="Chromosome_partition/occlusion"/>
</dbReference>
<dbReference type="RefSeq" id="WP_169250318.1">
    <property type="nucleotide sequence ID" value="NZ_SPMZ01000075.1"/>
</dbReference>
<dbReference type="Proteomes" id="UP000760480">
    <property type="component" value="Unassembled WGS sequence"/>
</dbReference>
<feature type="compositionally biased region" description="Low complexity" evidence="2">
    <location>
        <begin position="317"/>
        <end position="326"/>
    </location>
</feature>
<dbReference type="Pfam" id="PF02195">
    <property type="entry name" value="ParB_N"/>
    <property type="match status" value="1"/>
</dbReference>
<dbReference type="PANTHER" id="PTHR33375">
    <property type="entry name" value="CHROMOSOME-PARTITIONING PROTEIN PARB-RELATED"/>
    <property type="match status" value="1"/>
</dbReference>
<organism evidence="4 5">
    <name type="scientific">Candidatus Competibacter phosphatis</name>
    <dbReference type="NCBI Taxonomy" id="221280"/>
    <lineage>
        <taxon>Bacteria</taxon>
        <taxon>Pseudomonadati</taxon>
        <taxon>Pseudomonadota</taxon>
        <taxon>Gammaproteobacteria</taxon>
        <taxon>Candidatus Competibacteraceae</taxon>
        <taxon>Candidatus Competibacter</taxon>
    </lineage>
</organism>
<reference evidence="4 5" key="1">
    <citation type="submission" date="2019-03" db="EMBL/GenBank/DDBJ databases">
        <title>Metabolic reconstructions from genomes of highly enriched 'Candidatus Accumulibacter' and 'Candidatus Competibacter' bioreactor populations.</title>
        <authorList>
            <person name="Annavajhala M.K."/>
            <person name="Welles L."/>
            <person name="Abbas B."/>
            <person name="Sorokin D."/>
            <person name="Park H."/>
            <person name="Van Loosdrecht M."/>
            <person name="Chandran K."/>
        </authorList>
    </citation>
    <scope>NUCLEOTIDE SEQUENCE [LARGE SCALE GENOMIC DNA]</scope>
    <source>
        <strain evidence="4 5">SBR_G</strain>
    </source>
</reference>